<dbReference type="RefSeq" id="WP_264966084.1">
    <property type="nucleotide sequence ID" value="NZ_JAPDVK010000002.1"/>
</dbReference>
<dbReference type="Proteomes" id="UP001209344">
    <property type="component" value="Unassembled WGS sequence"/>
</dbReference>
<dbReference type="EMBL" id="JAPDVK010000002">
    <property type="protein sequence ID" value="MCW4128279.1"/>
    <property type="molecule type" value="Genomic_DNA"/>
</dbReference>
<accession>A0AAP3BBY0</accession>
<name>A0AAP3BBY0_9BACT</name>
<protein>
    <submittedName>
        <fullName evidence="1">DUF1848 domain-containing protein</fullName>
    </submittedName>
</protein>
<comment type="caution">
    <text evidence="1">The sequence shown here is derived from an EMBL/GenBank/DDBJ whole genome shotgun (WGS) entry which is preliminary data.</text>
</comment>
<evidence type="ECO:0000313" key="1">
    <source>
        <dbReference type="EMBL" id="MCW4128279.1"/>
    </source>
</evidence>
<gene>
    <name evidence="1" type="ORF">ONT16_08430</name>
</gene>
<proteinExistence type="predicted"/>
<dbReference type="InterPro" id="IPR014998">
    <property type="entry name" value="DUF1848"/>
</dbReference>
<sequence>MPINKIIITNDIGEQVEATAPVIISASRSTDIPAFYAKWFFNRLAKGYCAWYNPFNQQKMYISFSKCKVIVFWTKNPKPIIPYLHILDEMGIHYYFQVTLNDYTKEEFEPNVPSVEERIETFKQLSDMVGKEKVIWRFDPLIITPTIGPRELLTRIWHVGNKLKGYTDKLVFSFVDVKAYRKVQNNLVKETVFFTKEDVENAEANYAQRIEIVQGLKKIREAWHDQGWDVEMATCAEDIDLESYGIEHNRCIDGGLMKRIFADDEELVYYLHTLKWPERDMFGNLPPIPKKERKVKDTGQRKICGCMVSKDIGMYNTCRHFCVYCYANTSKECVLRNAQKHNENSESIID</sequence>
<organism evidence="1 2">
    <name type="scientific">Segatella copri</name>
    <dbReference type="NCBI Taxonomy" id="165179"/>
    <lineage>
        <taxon>Bacteria</taxon>
        <taxon>Pseudomonadati</taxon>
        <taxon>Bacteroidota</taxon>
        <taxon>Bacteroidia</taxon>
        <taxon>Bacteroidales</taxon>
        <taxon>Prevotellaceae</taxon>
        <taxon>Segatella</taxon>
    </lineage>
</organism>
<dbReference type="AlphaFoldDB" id="A0AAP3BBY0"/>
<evidence type="ECO:0000313" key="2">
    <source>
        <dbReference type="Proteomes" id="UP001209344"/>
    </source>
</evidence>
<reference evidence="1" key="1">
    <citation type="submission" date="2022-11" db="EMBL/GenBank/DDBJ databases">
        <title>Genomic repertoires linked with pathogenic potency of arthritogenic Prevotella copri isolated from the gut of rheumatoid arthritis patients.</title>
        <authorList>
            <person name="Nii T."/>
            <person name="Maeda Y."/>
            <person name="Motooka D."/>
            <person name="Naito M."/>
            <person name="Matsumoto Y."/>
            <person name="Ogawa T."/>
            <person name="Oguro-Igashira E."/>
            <person name="Kishikawa T."/>
            <person name="Yamashita M."/>
            <person name="Koizumi S."/>
            <person name="Kurakawa T."/>
            <person name="Okumura R."/>
            <person name="Kayama H."/>
            <person name="Murakami M."/>
            <person name="Sakaguchi T."/>
            <person name="Das B."/>
            <person name="Nakamura S."/>
            <person name="Okada Y."/>
            <person name="Kumanogoh A."/>
            <person name="Takeda K."/>
        </authorList>
    </citation>
    <scope>NUCLEOTIDE SEQUENCE</scope>
    <source>
        <strain evidence="1">F3-75</strain>
    </source>
</reference>
<dbReference type="Pfam" id="PF08902">
    <property type="entry name" value="DUF1848"/>
    <property type="match status" value="1"/>
</dbReference>